<name>A0AAJ6UDY9_POPEU</name>
<dbReference type="AlphaFoldDB" id="A0AAJ6UDY9"/>
<dbReference type="KEGG" id="peu:105128132"/>
<keyword evidence="2" id="KW-1185">Reference proteome</keyword>
<dbReference type="GeneID" id="105128132"/>
<evidence type="ECO:0000259" key="1">
    <source>
        <dbReference type="Pfam" id="PF12617"/>
    </source>
</evidence>
<reference evidence="3" key="1">
    <citation type="submission" date="2025-08" db="UniProtKB">
        <authorList>
            <consortium name="RefSeq"/>
        </authorList>
    </citation>
    <scope>IDENTIFICATION</scope>
</reference>
<organism evidence="2 3">
    <name type="scientific">Populus euphratica</name>
    <name type="common">Euphrates poplar</name>
    <dbReference type="NCBI Taxonomy" id="75702"/>
    <lineage>
        <taxon>Eukaryota</taxon>
        <taxon>Viridiplantae</taxon>
        <taxon>Streptophyta</taxon>
        <taxon>Embryophyta</taxon>
        <taxon>Tracheophyta</taxon>
        <taxon>Spermatophyta</taxon>
        <taxon>Magnoliopsida</taxon>
        <taxon>eudicotyledons</taxon>
        <taxon>Gunneridae</taxon>
        <taxon>Pentapetalae</taxon>
        <taxon>rosids</taxon>
        <taxon>fabids</taxon>
        <taxon>Malpighiales</taxon>
        <taxon>Salicaceae</taxon>
        <taxon>Saliceae</taxon>
        <taxon>Populus</taxon>
    </lineage>
</organism>
<dbReference type="RefSeq" id="XP_011027960.1">
    <property type="nucleotide sequence ID" value="XM_011029658.1"/>
</dbReference>
<dbReference type="InterPro" id="IPR021039">
    <property type="entry name" value="Fe-S-bd_prot_LdpA_C"/>
</dbReference>
<feature type="domain" description="Iron-sulphur binding protein LdpA C-terminal" evidence="1">
    <location>
        <begin position="119"/>
        <end position="152"/>
    </location>
</feature>
<protein>
    <submittedName>
        <fullName evidence="3">Uncharacterized protein LOC105128132</fullName>
    </submittedName>
</protein>
<dbReference type="Proteomes" id="UP000694918">
    <property type="component" value="Unplaced"/>
</dbReference>
<gene>
    <name evidence="3" type="primary">LOC105128132</name>
</gene>
<accession>A0AAJ6UDY9</accession>
<evidence type="ECO:0000313" key="2">
    <source>
        <dbReference type="Proteomes" id="UP000694918"/>
    </source>
</evidence>
<proteinExistence type="predicted"/>
<evidence type="ECO:0000313" key="3">
    <source>
        <dbReference type="RefSeq" id="XP_011027960.1"/>
    </source>
</evidence>
<sequence length="201" mass="22661">MDSGNFLKYTYGLANSLSGQRKKPKRLWLPLPSLSYFSCADSSRITAKGKLGQAYFVEDDVDIRNLSLVYTLAGVDCSDRAVDASVVNAVNEGIEAAREIVYLRKPWVMISVNDDEDLHFQKAGFLQLAVGTNSHPVEELRREGLFQTTLVSKNSKDRKLMYSTCFITCFRRWNSLQQQCMQVTSDCWNGLEQSQHGLACI</sequence>
<dbReference type="Pfam" id="PF12617">
    <property type="entry name" value="LdpA_C"/>
    <property type="match status" value="1"/>
</dbReference>